<dbReference type="InterPro" id="IPR019734">
    <property type="entry name" value="TPR_rpt"/>
</dbReference>
<dbReference type="SUPFAM" id="SSF48452">
    <property type="entry name" value="TPR-like"/>
    <property type="match status" value="1"/>
</dbReference>
<dbReference type="InterPro" id="IPR011990">
    <property type="entry name" value="TPR-like_helical_dom_sf"/>
</dbReference>
<feature type="domain" description="J" evidence="4">
    <location>
        <begin position="2"/>
        <end position="65"/>
    </location>
</feature>
<evidence type="ECO:0000313" key="5">
    <source>
        <dbReference type="EMBL" id="BCN29865.1"/>
    </source>
</evidence>
<keyword evidence="1" id="KW-0235">DNA replication</keyword>
<gene>
    <name evidence="5" type="ORF">bsdtb5_11600</name>
</gene>
<dbReference type="GO" id="GO:0006260">
    <property type="term" value="P:DNA replication"/>
    <property type="evidence" value="ECO:0007669"/>
    <property type="project" value="UniProtKB-KW"/>
</dbReference>
<evidence type="ECO:0000313" key="6">
    <source>
        <dbReference type="Proteomes" id="UP000595897"/>
    </source>
</evidence>
<protein>
    <recommendedName>
        <fullName evidence="4">J domain-containing protein</fullName>
    </recommendedName>
</protein>
<dbReference type="Gene3D" id="1.10.287.110">
    <property type="entry name" value="DnaJ domain"/>
    <property type="match status" value="1"/>
</dbReference>
<name>A0A7R7EJE6_9FIRM</name>
<dbReference type="InterPro" id="IPR001623">
    <property type="entry name" value="DnaJ_domain"/>
</dbReference>
<evidence type="ECO:0000256" key="1">
    <source>
        <dbReference type="ARBA" id="ARBA00022705"/>
    </source>
</evidence>
<evidence type="ECO:0000256" key="3">
    <source>
        <dbReference type="SAM" id="Phobius"/>
    </source>
</evidence>
<accession>A0A7R7EJE6</accession>
<feature type="transmembrane region" description="Helical" evidence="3">
    <location>
        <begin position="417"/>
        <end position="441"/>
    </location>
</feature>
<evidence type="ECO:0000259" key="4">
    <source>
        <dbReference type="PROSITE" id="PS50076"/>
    </source>
</evidence>
<dbReference type="Pfam" id="PF13181">
    <property type="entry name" value="TPR_8"/>
    <property type="match status" value="1"/>
</dbReference>
<dbReference type="InterPro" id="IPR036869">
    <property type="entry name" value="J_dom_sf"/>
</dbReference>
<feature type="repeat" description="TPR" evidence="2">
    <location>
        <begin position="259"/>
        <end position="292"/>
    </location>
</feature>
<evidence type="ECO:0000256" key="2">
    <source>
        <dbReference type="PROSITE-ProRule" id="PRU00339"/>
    </source>
</evidence>
<sequence length="447" mass="54475">MNYWVILDIEPTTDVTIIKKAYAKKLHFYHPENDSEGFQMLREAYDSALRYAKCNQSKSQEDVTYLNTINTMRMNIENSQLDYINSIRNKNNVFIDFNTHSKESLSLAEQRVIFFQKIEKLYADFFQRLDMNHWEELMNDDIIWNLDYKNCINKDMLEFIRDHHFLEQNTWKLLNHIFQWDTQRDYLSSYFEDELLDYLFKQFSDSNVPRYCYFKQNLNIDYDLYLKYREEAFIKLRRYDLDEAYQCIEKAYEIYKEDPDLYILKGEYLIKMGKNRKAEKEFKKAIDLDPQNIMNFIYQANTWFICYYFNHTIRICNKIKGSSQYNYEILILITKSYLAQQKWIKASKVLRKLYKRYPDKAEVLYYIEVLYQKNLDLKINENQIFLEQRNISKEYGLIARFKMAIFKIIKSNFIKRLIHIIIKTIEIIILLTVGGCILYFIQSFDDY</sequence>
<dbReference type="Proteomes" id="UP000595897">
    <property type="component" value="Chromosome"/>
</dbReference>
<keyword evidence="6" id="KW-1185">Reference proteome</keyword>
<dbReference type="KEGG" id="ahb:bsdtb5_11600"/>
<dbReference type="PROSITE" id="PS50076">
    <property type="entry name" value="DNAJ_2"/>
    <property type="match status" value="1"/>
</dbReference>
<proteinExistence type="predicted"/>
<reference evidence="5 6" key="1">
    <citation type="submission" date="2020-11" db="EMBL/GenBank/DDBJ databases">
        <title>Draft genome sequencing of a Lachnospiraceae strain isolated from anoxic soil subjected to BSD treatment.</title>
        <authorList>
            <person name="Uek A."/>
            <person name="Tonouchi A."/>
        </authorList>
    </citation>
    <scope>NUCLEOTIDE SEQUENCE [LARGE SCALE GENOMIC DNA]</scope>
    <source>
        <strain evidence="5 6">TB5</strain>
    </source>
</reference>
<dbReference type="SUPFAM" id="SSF46565">
    <property type="entry name" value="Chaperone J-domain"/>
    <property type="match status" value="1"/>
</dbReference>
<dbReference type="Gene3D" id="1.25.40.10">
    <property type="entry name" value="Tetratricopeptide repeat domain"/>
    <property type="match status" value="1"/>
</dbReference>
<dbReference type="PROSITE" id="PS50005">
    <property type="entry name" value="TPR"/>
    <property type="match status" value="1"/>
</dbReference>
<keyword evidence="3" id="KW-1133">Transmembrane helix</keyword>
<keyword evidence="2" id="KW-0802">TPR repeat</keyword>
<dbReference type="AlphaFoldDB" id="A0A7R7EJE6"/>
<dbReference type="RefSeq" id="WP_271715121.1">
    <property type="nucleotide sequence ID" value="NZ_AP024169.1"/>
</dbReference>
<keyword evidence="3" id="KW-0472">Membrane</keyword>
<dbReference type="EMBL" id="AP024169">
    <property type="protein sequence ID" value="BCN29865.1"/>
    <property type="molecule type" value="Genomic_DNA"/>
</dbReference>
<organism evidence="5 6">
    <name type="scientific">Anaeromicropila herbilytica</name>
    <dbReference type="NCBI Taxonomy" id="2785025"/>
    <lineage>
        <taxon>Bacteria</taxon>
        <taxon>Bacillati</taxon>
        <taxon>Bacillota</taxon>
        <taxon>Clostridia</taxon>
        <taxon>Lachnospirales</taxon>
        <taxon>Lachnospiraceae</taxon>
        <taxon>Anaeromicropila</taxon>
    </lineage>
</organism>
<dbReference type="SMART" id="SM00028">
    <property type="entry name" value="TPR"/>
    <property type="match status" value="3"/>
</dbReference>
<keyword evidence="3" id="KW-0812">Transmembrane</keyword>